<proteinExistence type="predicted"/>
<gene>
    <name evidence="2" type="ORF">XdyCFBP7245_17715</name>
</gene>
<dbReference type="EMBL" id="MDEE01000033">
    <property type="protein sequence ID" value="PPU54501.1"/>
    <property type="molecule type" value="Genomic_DNA"/>
</dbReference>
<comment type="caution">
    <text evidence="2">The sequence shown here is derived from an EMBL/GenBank/DDBJ whole genome shotgun (WGS) entry which is preliminary data.</text>
</comment>
<sequence>MAASMPPQGPASGENTAPERVLLALLKAAHTDPLHRSLPAHRRGTFGGMDAAKELTWTYLQRVLRWWAGKGPAAKRRSTALQSRHAKRPASTHMVPLGIKVADRMSRAANVRNPCRPDRCTGMARSSPASPT</sequence>
<reference evidence="2 3" key="1">
    <citation type="submission" date="2016-08" db="EMBL/GenBank/DDBJ databases">
        <authorList>
            <person name="Seilhamer J.J."/>
        </authorList>
    </citation>
    <scope>NUCLEOTIDE SEQUENCE [LARGE SCALE GENOMIC DNA]</scope>
    <source>
        <strain evidence="2 3">CFBP7245</strain>
    </source>
</reference>
<protein>
    <submittedName>
        <fullName evidence="2">Uncharacterized protein</fullName>
    </submittedName>
</protein>
<dbReference type="AlphaFoldDB" id="A0A2S7BYW2"/>
<feature type="region of interest" description="Disordered" evidence="1">
    <location>
        <begin position="71"/>
        <end position="97"/>
    </location>
</feature>
<evidence type="ECO:0000313" key="3">
    <source>
        <dbReference type="Proteomes" id="UP000238908"/>
    </source>
</evidence>
<evidence type="ECO:0000313" key="2">
    <source>
        <dbReference type="EMBL" id="PPU54501.1"/>
    </source>
</evidence>
<dbReference type="Proteomes" id="UP000238908">
    <property type="component" value="Unassembled WGS sequence"/>
</dbReference>
<accession>A0A2S7BYW2</accession>
<name>A0A2S7BYW2_9XANT</name>
<organism evidence="2 3">
    <name type="scientific">Xanthomonas dyei</name>
    <dbReference type="NCBI Taxonomy" id="743699"/>
    <lineage>
        <taxon>Bacteria</taxon>
        <taxon>Pseudomonadati</taxon>
        <taxon>Pseudomonadota</taxon>
        <taxon>Gammaproteobacteria</taxon>
        <taxon>Lysobacterales</taxon>
        <taxon>Lysobacteraceae</taxon>
        <taxon>Xanthomonas</taxon>
    </lineage>
</organism>
<feature type="region of interest" description="Disordered" evidence="1">
    <location>
        <begin position="109"/>
        <end position="132"/>
    </location>
</feature>
<feature type="compositionally biased region" description="Basic residues" evidence="1">
    <location>
        <begin position="73"/>
        <end position="90"/>
    </location>
</feature>
<evidence type="ECO:0000256" key="1">
    <source>
        <dbReference type="SAM" id="MobiDB-lite"/>
    </source>
</evidence>